<dbReference type="PIRSF" id="PIRSF036625">
    <property type="entry name" value="GAF_ANTAR"/>
    <property type="match status" value="1"/>
</dbReference>
<evidence type="ECO:0000313" key="4">
    <source>
        <dbReference type="EMBL" id="WIX75108.1"/>
    </source>
</evidence>
<dbReference type="InterPro" id="IPR003018">
    <property type="entry name" value="GAF"/>
</dbReference>
<proteinExistence type="predicted"/>
<dbReference type="InterPro" id="IPR012074">
    <property type="entry name" value="GAF_ANTAR"/>
</dbReference>
<dbReference type="InterPro" id="IPR005561">
    <property type="entry name" value="ANTAR"/>
</dbReference>
<dbReference type="GO" id="GO:0003723">
    <property type="term" value="F:RNA binding"/>
    <property type="evidence" value="ECO:0007669"/>
    <property type="project" value="InterPro"/>
</dbReference>
<dbReference type="Gene3D" id="3.30.450.40">
    <property type="match status" value="1"/>
</dbReference>
<evidence type="ECO:0000313" key="5">
    <source>
        <dbReference type="Proteomes" id="UP001236014"/>
    </source>
</evidence>
<evidence type="ECO:0000256" key="2">
    <source>
        <dbReference type="ARBA" id="ARBA00023163"/>
    </source>
</evidence>
<dbReference type="Gene3D" id="1.10.10.10">
    <property type="entry name" value="Winged helix-like DNA-binding domain superfamily/Winged helix DNA-binding domain"/>
    <property type="match status" value="1"/>
</dbReference>
<dbReference type="Proteomes" id="UP001236014">
    <property type="component" value="Chromosome"/>
</dbReference>
<organism evidence="4 5">
    <name type="scientific">Amycolatopsis carbonis</name>
    <dbReference type="NCBI Taxonomy" id="715471"/>
    <lineage>
        <taxon>Bacteria</taxon>
        <taxon>Bacillati</taxon>
        <taxon>Actinomycetota</taxon>
        <taxon>Actinomycetes</taxon>
        <taxon>Pseudonocardiales</taxon>
        <taxon>Pseudonocardiaceae</taxon>
        <taxon>Amycolatopsis</taxon>
    </lineage>
</organism>
<protein>
    <submittedName>
        <fullName evidence="4">GAF and ANTAR domain-containing protein</fullName>
    </submittedName>
</protein>
<keyword evidence="1" id="KW-0805">Transcription regulation</keyword>
<feature type="domain" description="ANTAR" evidence="3">
    <location>
        <begin position="171"/>
        <end position="232"/>
    </location>
</feature>
<dbReference type="KEGG" id="acab:QRX50_26545"/>
<keyword evidence="5" id="KW-1185">Reference proteome</keyword>
<gene>
    <name evidence="4" type="ORF">QRX50_26545</name>
</gene>
<name>A0A9Y2IAW7_9PSEU</name>
<keyword evidence="2" id="KW-0804">Transcription</keyword>
<dbReference type="InterPro" id="IPR029016">
    <property type="entry name" value="GAF-like_dom_sf"/>
</dbReference>
<dbReference type="PROSITE" id="PS50921">
    <property type="entry name" value="ANTAR"/>
    <property type="match status" value="1"/>
</dbReference>
<dbReference type="EMBL" id="CP127294">
    <property type="protein sequence ID" value="WIX75108.1"/>
    <property type="molecule type" value="Genomic_DNA"/>
</dbReference>
<evidence type="ECO:0000259" key="3">
    <source>
        <dbReference type="PROSITE" id="PS50921"/>
    </source>
</evidence>
<dbReference type="SMART" id="SM00065">
    <property type="entry name" value="GAF"/>
    <property type="match status" value="1"/>
</dbReference>
<dbReference type="Pfam" id="PF13185">
    <property type="entry name" value="GAF_2"/>
    <property type="match status" value="1"/>
</dbReference>
<reference evidence="4 5" key="1">
    <citation type="submission" date="2023-06" db="EMBL/GenBank/DDBJ databases">
        <authorList>
            <person name="Oyuntsetseg B."/>
            <person name="Kim S.B."/>
        </authorList>
    </citation>
    <scope>NUCLEOTIDE SEQUENCE [LARGE SCALE GENOMIC DNA]</scope>
    <source>
        <strain evidence="4 5">2-15</strain>
    </source>
</reference>
<accession>A0A9Y2IAW7</accession>
<dbReference type="Pfam" id="PF03861">
    <property type="entry name" value="ANTAR"/>
    <property type="match status" value="1"/>
</dbReference>
<sequence>MEPELPLADELAAVFARLSGLLLTTETVQSLLKLITATAREVFPSALGSAVTAVGDQGAPVTWAATGEEVERADRLQYELGAGPCLTAWQESSVIDVGDLHDDDRWPEWAASAARLGLRSVLSAPMVTGCRSLGAVKVYAGRPHAFDERDRTLLTMFASQAAVLVANVRSADAAVRLSTELRSALRARDIVSMAKGVVMGRDHVSEEMAFLVLADEASRVGKPLRDNAEAMLRAAIRSRR</sequence>
<dbReference type="AlphaFoldDB" id="A0A9Y2IAW7"/>
<dbReference type="InterPro" id="IPR036388">
    <property type="entry name" value="WH-like_DNA-bd_sf"/>
</dbReference>
<dbReference type="RefSeq" id="WP_285965885.1">
    <property type="nucleotide sequence ID" value="NZ_CP127294.1"/>
</dbReference>
<dbReference type="SUPFAM" id="SSF55781">
    <property type="entry name" value="GAF domain-like"/>
    <property type="match status" value="1"/>
</dbReference>
<dbReference type="SMART" id="SM01012">
    <property type="entry name" value="ANTAR"/>
    <property type="match status" value="1"/>
</dbReference>
<evidence type="ECO:0000256" key="1">
    <source>
        <dbReference type="ARBA" id="ARBA00023015"/>
    </source>
</evidence>